<dbReference type="PANTHER" id="PTHR10151:SF120">
    <property type="entry name" value="BIS(5'-ADENOSYL)-TRIPHOSPHATASE"/>
    <property type="match status" value="1"/>
</dbReference>
<dbReference type="SUPFAM" id="SSF53649">
    <property type="entry name" value="Alkaline phosphatase-like"/>
    <property type="match status" value="1"/>
</dbReference>
<protein>
    <submittedName>
        <fullName evidence="2">Alkaline phosphatase</fullName>
    </submittedName>
</protein>
<dbReference type="Proteomes" id="UP000824028">
    <property type="component" value="Unassembled WGS sequence"/>
</dbReference>
<feature type="signal peptide" evidence="1">
    <location>
        <begin position="1"/>
        <end position="25"/>
    </location>
</feature>
<name>A0A9D2E8A8_9BACE</name>
<sequence length="308" mass="33606">MKKPLSLFACLLGGFVALCSSCAGTAEPAVPSPKAQHVIYIGLDGWGSYSVEKADMPTVKGLMAKGCYTLQKRTVLPSSSAVNWASMFMGAGPELHGYTTWGSQTPDLPSRVILKNNIFPTIFQLYRDANPEAEIGVLYEWGGIKYLVDTLSTSYHAQAPDYTQHPTALCEMAEKYIREKKPALAAICFDNPDHVGHADGHDTPEYYAKLKELDGYIARIVKAVDEAGMTDETIFIITADHGGIGKGHGGITMQEMETPFIIAGKGVKAGGEFQESMMQYDVASTMAYIFALQQPQVWIGRPMTQVFE</sequence>
<dbReference type="InterPro" id="IPR002591">
    <property type="entry name" value="Phosphodiest/P_Trfase"/>
</dbReference>
<dbReference type="Pfam" id="PF01663">
    <property type="entry name" value="Phosphodiest"/>
    <property type="match status" value="1"/>
</dbReference>
<evidence type="ECO:0000313" key="2">
    <source>
        <dbReference type="EMBL" id="HIZ32673.1"/>
    </source>
</evidence>
<dbReference type="Gene3D" id="3.40.720.10">
    <property type="entry name" value="Alkaline Phosphatase, subunit A"/>
    <property type="match status" value="2"/>
</dbReference>
<dbReference type="InterPro" id="IPR017850">
    <property type="entry name" value="Alkaline_phosphatase_core_sf"/>
</dbReference>
<reference evidence="2" key="2">
    <citation type="submission" date="2021-04" db="EMBL/GenBank/DDBJ databases">
        <authorList>
            <person name="Gilroy R."/>
        </authorList>
    </citation>
    <scope>NUCLEOTIDE SEQUENCE</scope>
    <source>
        <strain evidence="2">ChiHjej9B8-1298</strain>
    </source>
</reference>
<proteinExistence type="predicted"/>
<accession>A0A9D2E8A8</accession>
<evidence type="ECO:0000313" key="3">
    <source>
        <dbReference type="Proteomes" id="UP000824028"/>
    </source>
</evidence>
<reference evidence="2" key="1">
    <citation type="journal article" date="2021" name="PeerJ">
        <title>Extensive microbial diversity within the chicken gut microbiome revealed by metagenomics and culture.</title>
        <authorList>
            <person name="Gilroy R."/>
            <person name="Ravi A."/>
            <person name="Getino M."/>
            <person name="Pursley I."/>
            <person name="Horton D.L."/>
            <person name="Alikhan N.F."/>
            <person name="Baker D."/>
            <person name="Gharbi K."/>
            <person name="Hall N."/>
            <person name="Watson M."/>
            <person name="Adriaenssens E.M."/>
            <person name="Foster-Nyarko E."/>
            <person name="Jarju S."/>
            <person name="Secka A."/>
            <person name="Antonio M."/>
            <person name="Oren A."/>
            <person name="Chaudhuri R.R."/>
            <person name="La Ragione R."/>
            <person name="Hildebrand F."/>
            <person name="Pallen M.J."/>
        </authorList>
    </citation>
    <scope>NUCLEOTIDE SEQUENCE</scope>
    <source>
        <strain evidence="2">ChiHjej9B8-1298</strain>
    </source>
</reference>
<gene>
    <name evidence="2" type="ORF">H9814_03875</name>
</gene>
<dbReference type="CDD" id="cd00016">
    <property type="entry name" value="ALP_like"/>
    <property type="match status" value="1"/>
</dbReference>
<dbReference type="EMBL" id="DXBX01000028">
    <property type="protein sequence ID" value="HIZ32673.1"/>
    <property type="molecule type" value="Genomic_DNA"/>
</dbReference>
<dbReference type="PANTHER" id="PTHR10151">
    <property type="entry name" value="ECTONUCLEOTIDE PYROPHOSPHATASE/PHOSPHODIESTERASE"/>
    <property type="match status" value="1"/>
</dbReference>
<comment type="caution">
    <text evidence="2">The sequence shown here is derived from an EMBL/GenBank/DDBJ whole genome shotgun (WGS) entry which is preliminary data.</text>
</comment>
<keyword evidence="1" id="KW-0732">Signal</keyword>
<evidence type="ECO:0000256" key="1">
    <source>
        <dbReference type="SAM" id="SignalP"/>
    </source>
</evidence>
<feature type="chain" id="PRO_5039111009" evidence="1">
    <location>
        <begin position="26"/>
        <end position="308"/>
    </location>
</feature>
<dbReference type="GO" id="GO:0016787">
    <property type="term" value="F:hydrolase activity"/>
    <property type="evidence" value="ECO:0007669"/>
    <property type="project" value="UniProtKB-ARBA"/>
</dbReference>
<organism evidence="2 3">
    <name type="scientific">Candidatus Bacteroides merdigallinarum</name>
    <dbReference type="NCBI Taxonomy" id="2838473"/>
    <lineage>
        <taxon>Bacteria</taxon>
        <taxon>Pseudomonadati</taxon>
        <taxon>Bacteroidota</taxon>
        <taxon>Bacteroidia</taxon>
        <taxon>Bacteroidales</taxon>
        <taxon>Bacteroidaceae</taxon>
        <taxon>Bacteroides</taxon>
    </lineage>
</organism>
<dbReference type="AlphaFoldDB" id="A0A9D2E8A8"/>